<evidence type="ECO:0000259" key="6">
    <source>
        <dbReference type="PROSITE" id="PS51722"/>
    </source>
</evidence>
<dbReference type="InterPro" id="IPR000795">
    <property type="entry name" value="T_Tr_GTP-bd_dom"/>
</dbReference>
<dbReference type="InterPro" id="IPR041095">
    <property type="entry name" value="EFG_II"/>
</dbReference>
<feature type="domain" description="Tr-type G" evidence="6">
    <location>
        <begin position="1"/>
        <end position="236"/>
    </location>
</feature>
<dbReference type="GO" id="GO:0046677">
    <property type="term" value="P:response to antibiotic"/>
    <property type="evidence" value="ECO:0007669"/>
    <property type="project" value="UniProtKB-KW"/>
</dbReference>
<reference evidence="7 8" key="1">
    <citation type="journal article" date="2019" name="Int. J. Syst. Evol. Microbiol.">
        <title>Clostridium fermenticellae sp. nov., isolated from the mud in a fermentation cellar for the production of the Chinese liquor, baijiu.</title>
        <authorList>
            <person name="Xu P.X."/>
            <person name="Chai L.J."/>
            <person name="Qiu T."/>
            <person name="Zhang X.J."/>
            <person name="Lu Z.M."/>
            <person name="Xiao C."/>
            <person name="Wang S.T."/>
            <person name="Shen C.H."/>
            <person name="Shi J.S."/>
            <person name="Xu Z.H."/>
        </authorList>
    </citation>
    <scope>NUCLEOTIDE SEQUENCE [LARGE SCALE GENOMIC DNA]</scope>
    <source>
        <strain evidence="7 8">JN500901</strain>
    </source>
</reference>
<gene>
    <name evidence="7" type="ORF">D4Z93_06075</name>
</gene>
<dbReference type="InterPro" id="IPR035650">
    <property type="entry name" value="Tet_C"/>
</dbReference>
<evidence type="ECO:0000256" key="3">
    <source>
        <dbReference type="ARBA" id="ARBA00022917"/>
    </source>
</evidence>
<dbReference type="SUPFAM" id="SSF52540">
    <property type="entry name" value="P-loop containing nucleoside triphosphate hydrolases"/>
    <property type="match status" value="1"/>
</dbReference>
<dbReference type="CDD" id="cd03711">
    <property type="entry name" value="Tet_C"/>
    <property type="match status" value="1"/>
</dbReference>
<dbReference type="NCBIfam" id="TIGR00231">
    <property type="entry name" value="small_GTP"/>
    <property type="match status" value="1"/>
</dbReference>
<dbReference type="InterPro" id="IPR053905">
    <property type="entry name" value="EF-G-like_DII"/>
</dbReference>
<dbReference type="InterPro" id="IPR005225">
    <property type="entry name" value="Small_GTP-bd"/>
</dbReference>
<evidence type="ECO:0000313" key="8">
    <source>
        <dbReference type="Proteomes" id="UP000266301"/>
    </source>
</evidence>
<name>A0A386H359_9CLOT</name>
<dbReference type="Gene3D" id="2.40.30.10">
    <property type="entry name" value="Translation factors"/>
    <property type="match status" value="1"/>
</dbReference>
<dbReference type="PRINTS" id="PR01037">
    <property type="entry name" value="TCRTETOQM"/>
</dbReference>
<dbReference type="Pfam" id="PF14492">
    <property type="entry name" value="EFG_III"/>
    <property type="match status" value="1"/>
</dbReference>
<dbReference type="InterPro" id="IPR020568">
    <property type="entry name" value="Ribosomal_Su5_D2-typ_SF"/>
</dbReference>
<dbReference type="PANTHER" id="PTHR43261">
    <property type="entry name" value="TRANSLATION ELONGATION FACTOR G-RELATED"/>
    <property type="match status" value="1"/>
</dbReference>
<evidence type="ECO:0000256" key="2">
    <source>
        <dbReference type="ARBA" id="ARBA00022741"/>
    </source>
</evidence>
<dbReference type="InterPro" id="IPR005517">
    <property type="entry name" value="Transl_elong_EFG/EF2_IV"/>
</dbReference>
<evidence type="ECO:0000256" key="4">
    <source>
        <dbReference type="ARBA" id="ARBA00023134"/>
    </source>
</evidence>
<dbReference type="Gene3D" id="3.30.230.10">
    <property type="match status" value="1"/>
</dbReference>
<dbReference type="SUPFAM" id="SSF54211">
    <property type="entry name" value="Ribosomal protein S5 domain 2-like"/>
    <property type="match status" value="1"/>
</dbReference>
<dbReference type="OrthoDB" id="9801472at2"/>
<keyword evidence="3" id="KW-0648">Protein biosynthesis</keyword>
<keyword evidence="4" id="KW-0342">GTP-binding</keyword>
<proteinExistence type="predicted"/>
<dbReference type="KEGG" id="cfer:D4Z93_06075"/>
<dbReference type="GO" id="GO:0032790">
    <property type="term" value="P:ribosome disassembly"/>
    <property type="evidence" value="ECO:0007669"/>
    <property type="project" value="TreeGrafter"/>
</dbReference>
<dbReference type="PRINTS" id="PR00315">
    <property type="entry name" value="ELONGATNFCT"/>
</dbReference>
<dbReference type="SUPFAM" id="SSF54980">
    <property type="entry name" value="EF-G C-terminal domain-like"/>
    <property type="match status" value="2"/>
</dbReference>
<protein>
    <submittedName>
        <fullName evidence="7">GTP-binding protein</fullName>
    </submittedName>
</protein>
<dbReference type="InterPro" id="IPR000640">
    <property type="entry name" value="EFG_V-like"/>
</dbReference>
<dbReference type="InterPro" id="IPR027417">
    <property type="entry name" value="P-loop_NTPase"/>
</dbReference>
<evidence type="ECO:0000313" key="7">
    <source>
        <dbReference type="EMBL" id="AYD40106.1"/>
    </source>
</evidence>
<dbReference type="Pfam" id="PF22042">
    <property type="entry name" value="EF-G_D2"/>
    <property type="match status" value="1"/>
</dbReference>
<dbReference type="AlphaFoldDB" id="A0A386H359"/>
<organism evidence="7 8">
    <name type="scientific">Clostridium fermenticellae</name>
    <dbReference type="NCBI Taxonomy" id="2068654"/>
    <lineage>
        <taxon>Bacteria</taxon>
        <taxon>Bacillati</taxon>
        <taxon>Bacillota</taxon>
        <taxon>Clostridia</taxon>
        <taxon>Eubacteriales</taxon>
        <taxon>Clostridiaceae</taxon>
        <taxon>Clostridium</taxon>
    </lineage>
</organism>
<dbReference type="RefSeq" id="WP_119971318.1">
    <property type="nucleotide sequence ID" value="NZ_CP032416.1"/>
</dbReference>
<dbReference type="GO" id="GO:0003924">
    <property type="term" value="F:GTPase activity"/>
    <property type="evidence" value="ECO:0007669"/>
    <property type="project" value="InterPro"/>
</dbReference>
<keyword evidence="2" id="KW-0547">Nucleotide-binding</keyword>
<dbReference type="GO" id="GO:0006412">
    <property type="term" value="P:translation"/>
    <property type="evidence" value="ECO:0007669"/>
    <property type="project" value="UniProtKB-KW"/>
</dbReference>
<dbReference type="Gene3D" id="3.30.70.870">
    <property type="entry name" value="Elongation Factor G (Translational Gtpase), domain 3"/>
    <property type="match status" value="1"/>
</dbReference>
<dbReference type="SMART" id="SM00838">
    <property type="entry name" value="EFG_C"/>
    <property type="match status" value="1"/>
</dbReference>
<dbReference type="InterPro" id="IPR009000">
    <property type="entry name" value="Transl_B-barrel_sf"/>
</dbReference>
<dbReference type="GO" id="GO:0005525">
    <property type="term" value="F:GTP binding"/>
    <property type="evidence" value="ECO:0007669"/>
    <property type="project" value="UniProtKB-KW"/>
</dbReference>
<keyword evidence="8" id="KW-1185">Reference proteome</keyword>
<keyword evidence="5" id="KW-0046">Antibiotic resistance</keyword>
<dbReference type="Pfam" id="PF00009">
    <property type="entry name" value="GTP_EFTU"/>
    <property type="match status" value="1"/>
</dbReference>
<dbReference type="InterPro" id="IPR035647">
    <property type="entry name" value="EFG_III/V"/>
</dbReference>
<dbReference type="Proteomes" id="UP000266301">
    <property type="component" value="Chromosome"/>
</dbReference>
<evidence type="ECO:0000256" key="5">
    <source>
        <dbReference type="ARBA" id="ARBA00023251"/>
    </source>
</evidence>
<dbReference type="EMBL" id="CP032416">
    <property type="protein sequence ID" value="AYD40106.1"/>
    <property type="molecule type" value="Genomic_DNA"/>
</dbReference>
<dbReference type="Pfam" id="PF03764">
    <property type="entry name" value="EFG_IV"/>
    <property type="match status" value="1"/>
</dbReference>
<comment type="function">
    <text evidence="1">Abolishes the inhibitory effect of tetracyclin on protein synthesis by a non-covalent modification of the ribosomes.</text>
</comment>
<dbReference type="SUPFAM" id="SSF50447">
    <property type="entry name" value="Translation proteins"/>
    <property type="match status" value="1"/>
</dbReference>
<dbReference type="Gene3D" id="3.40.50.300">
    <property type="entry name" value="P-loop containing nucleotide triphosphate hydrolases"/>
    <property type="match status" value="1"/>
</dbReference>
<dbReference type="PROSITE" id="PS51722">
    <property type="entry name" value="G_TR_2"/>
    <property type="match status" value="1"/>
</dbReference>
<sequence>MNKTIGIFAHVDAGKTTFAEQILYHTKSIKNLGRVDHKDAFLDMHNVEMERGITVFSEQGVFEYNSSTYYLVDTPGHMDFSMEMERSINIVDYAILIISGTHGIQSQTEVIWELLRKNKIPTFIFINKIDIKTADVSSVLDEIRLNLTDDIYLMDDSSFKDGSMDTDLIEFIAEKDENLIEMYLENGYDKELWLKYVQNLIKQNKLFPCFSGSALKDIGIDTFIEKLDSLTFTEYKNDLPFSGIVYKIRHDENMNKITYIKALSGMLNVKQEMRIGKNLNKVNEIRIYNGDKFKTTESISAGELFAVCGLSSSKIGNGVGNLNEDIDYSLAPTLKTKVIIDEKLNAREVLSYFKILEDEDPGLNVSWNEKAKEIQVHIMGVVQLEILKQIVLERFNLEVEFGSCKILYKETILKGSMGYGHFEPLRHYAEVHLKLEPGERGSGIVFNSECSTENLEIGTQNLIRTHIYERKHRGILTGSPLTDLKITLITGRAHIKHTCGGDFREATLRALRQGLEMSENIVLEPYYRFKISADTEYMGKIISDIQKLNGSFRNPDIHDGKVFIKGRGPVSEFMNYNLEFITSTNGRGKINFQFDGYDICHNEEKVIEKVGYNKNADIEYTSASVFCSKGQGFLVPWDKAKEYMHCLK</sequence>
<dbReference type="SMART" id="SM00889">
    <property type="entry name" value="EFG_IV"/>
    <property type="match status" value="1"/>
</dbReference>
<dbReference type="PANTHER" id="PTHR43261:SF1">
    <property type="entry name" value="RIBOSOME-RELEASING FACTOR 2, MITOCHONDRIAL"/>
    <property type="match status" value="1"/>
</dbReference>
<dbReference type="Gene3D" id="3.30.70.240">
    <property type="match status" value="1"/>
</dbReference>
<accession>A0A386H359</accession>
<dbReference type="InterPro" id="IPR014721">
    <property type="entry name" value="Ribsml_uS5_D2-typ_fold_subgr"/>
</dbReference>
<evidence type="ECO:0000256" key="1">
    <source>
        <dbReference type="ARBA" id="ARBA00003987"/>
    </source>
</evidence>
<dbReference type="Pfam" id="PF00679">
    <property type="entry name" value="EFG_C"/>
    <property type="match status" value="1"/>
</dbReference>